<dbReference type="Proteomes" id="UP000001554">
    <property type="component" value="Chromosome 9"/>
</dbReference>
<evidence type="ECO:0000256" key="2">
    <source>
        <dbReference type="SAM" id="MobiDB-lite"/>
    </source>
</evidence>
<feature type="region of interest" description="Disordered" evidence="2">
    <location>
        <begin position="650"/>
        <end position="706"/>
    </location>
</feature>
<feature type="compositionally biased region" description="Polar residues" evidence="2">
    <location>
        <begin position="681"/>
        <end position="692"/>
    </location>
</feature>
<feature type="compositionally biased region" description="Polar residues" evidence="2">
    <location>
        <begin position="36"/>
        <end position="56"/>
    </location>
</feature>
<dbReference type="KEGG" id="bfo:118422186"/>
<feature type="compositionally biased region" description="Basic and acidic residues" evidence="2">
    <location>
        <begin position="322"/>
        <end position="341"/>
    </location>
</feature>
<feature type="compositionally biased region" description="Basic and acidic residues" evidence="2">
    <location>
        <begin position="349"/>
        <end position="391"/>
    </location>
</feature>
<feature type="compositionally biased region" description="Basic residues" evidence="2">
    <location>
        <begin position="121"/>
        <end position="131"/>
    </location>
</feature>
<proteinExistence type="predicted"/>
<reference evidence="3" key="1">
    <citation type="journal article" date="2020" name="Nat. Ecol. Evol.">
        <title>Deeply conserved synteny resolves early events in vertebrate evolution.</title>
        <authorList>
            <person name="Simakov O."/>
            <person name="Marletaz F."/>
            <person name="Yue J.X."/>
            <person name="O'Connell B."/>
            <person name="Jenkins J."/>
            <person name="Brandt A."/>
            <person name="Calef R."/>
            <person name="Tung C.H."/>
            <person name="Huang T.K."/>
            <person name="Schmutz J."/>
            <person name="Satoh N."/>
            <person name="Yu J.K."/>
            <person name="Putnam N.H."/>
            <person name="Green R.E."/>
            <person name="Rokhsar D.S."/>
        </authorList>
    </citation>
    <scope>NUCLEOTIDE SEQUENCE [LARGE SCALE GENOMIC DNA]</scope>
    <source>
        <strain evidence="3">S238N-H82</strain>
    </source>
</reference>
<reference evidence="4" key="2">
    <citation type="submission" date="2025-08" db="UniProtKB">
        <authorList>
            <consortium name="RefSeq"/>
        </authorList>
    </citation>
    <scope>IDENTIFICATION</scope>
    <source>
        <strain evidence="4">S238N-H82</strain>
        <tissue evidence="4">Testes</tissue>
    </source>
</reference>
<feature type="region of interest" description="Disordered" evidence="2">
    <location>
        <begin position="111"/>
        <end position="134"/>
    </location>
</feature>
<dbReference type="PANTHER" id="PTHR23159">
    <property type="entry name" value="CENTROSOMAL PROTEIN 2"/>
    <property type="match status" value="1"/>
</dbReference>
<keyword evidence="3" id="KW-1185">Reference proteome</keyword>
<keyword evidence="1" id="KW-0175">Coiled coil</keyword>
<evidence type="ECO:0000313" key="3">
    <source>
        <dbReference type="Proteomes" id="UP000001554"/>
    </source>
</evidence>
<feature type="coiled-coil region" evidence="1">
    <location>
        <begin position="918"/>
        <end position="945"/>
    </location>
</feature>
<evidence type="ECO:0000256" key="1">
    <source>
        <dbReference type="SAM" id="Coils"/>
    </source>
</evidence>
<sequence length="1187" mass="135815">MQYYEQYESSESSRSRLRSEESSSYQRRSRRTYSSFRNKGTPRTGSKNYRAQSQSPPRAYHNGYASPPAYGEAARERTYSYTKYFDKANRFADKAFGGDFEGTGRMFGEGLSAGSSAYEKRRSRSKSRSRTKTTADGEMIDEIITGDDEAFEGSPQPEDINLVKPAFALRGLNNKLAAHMDRMKILEEENSFLRKQIDVLTHSDSALGEARRQMEKLIAEKKKLEDQFAAQKNDIEKNKENVAIHIDKLRAVQQQNRELAAKTKNFAKAIELEREESGRKIAKLEDEIENLKRMKYEWSIEEDRLSKESKDTATKITQLEEETNRLKSELGERNEQIDRLSADNQNLKAEQENSREEREKIRSQQEHLKDEEQRLKTEMEESELEKAKEEEAQNKIKTMEEEYMKLKMAIDQVEKTVAPRLRHAKEQCDKLMQEKAELELELSDVQKKNRENMQRYIPPPPKTMMEWNSNELQGVMPAAPPPPYPGVAGAPRFAMSTSTGRRFSFQPSTESKYNQHTRRLSQPVTSAVTCTHPRSEATYKEKVGESKQPQVTQHISRLRERLKHGRQLFNARSTSSRAESYTNVEENDTNINNPEGKTGLYPQSKSIHEGNIEQNRPIQQEVPLAPLSKVGHVQNDPQHIKNNKAAAMQNHNREKQGNSPAAHPTKSFREQLKQGRKLVTRNGSASSQNQSYHDQDANLKNKPYQGSEKVKKHLEEKIREEKVTTNPTAPGKLRRSNLYKEMTKQDANDHHPSIHRGIGQPIGKSNKQSVENTDDLDQKVKEMKTLLSDFESKMKLARGQVDVVVYTSTIKEKLLEFDTLWRKVKGQVDNSGVLEFKLCLANRQIQDANEQVKKLTEQNRNSVGNLHIKTVQQCVHNMRASKRENSSVKEAGVTATNMVDKTTSVDLAIKVGQNKDIATEELSNLQQMQDEASALKLENDELRRIVPELKNILIEVRSENLRLRGQCEERTRDMTEAGKTHEEKERAWKLLRDDHNLLKEKHAKMRAAMDTMAKEKEQSELNVLQLHGQLKEMESRELQLRHQKKAKDIETDKKNQSTTQELRDNTGETRGEYSGSLSQTSLELRHLDNAGIKDAGSIPSTLESGQECPTNDLGTCENANQLMQSQADQDQAVKSVEAFFGKPKVQNDQMKKESDGQVALDKLQSLQNKYSNLIKSFEDYKGQNGKD</sequence>
<dbReference type="OrthoDB" id="10041070at2759"/>
<feature type="region of interest" description="Disordered" evidence="2">
    <location>
        <begin position="1"/>
        <end position="69"/>
    </location>
</feature>
<organism evidence="3 4">
    <name type="scientific">Branchiostoma floridae</name>
    <name type="common">Florida lancelet</name>
    <name type="synonym">Amphioxus</name>
    <dbReference type="NCBI Taxonomy" id="7739"/>
    <lineage>
        <taxon>Eukaryota</taxon>
        <taxon>Metazoa</taxon>
        <taxon>Chordata</taxon>
        <taxon>Cephalochordata</taxon>
        <taxon>Leptocardii</taxon>
        <taxon>Amphioxiformes</taxon>
        <taxon>Branchiostomatidae</taxon>
        <taxon>Branchiostoma</taxon>
    </lineage>
</organism>
<dbReference type="AlphaFoldDB" id="A0A9J7N0J0"/>
<feature type="compositionally biased region" description="Basic and acidic residues" evidence="2">
    <location>
        <begin position="1037"/>
        <end position="1071"/>
    </location>
</feature>
<dbReference type="RefSeq" id="XP_035685594.1">
    <property type="nucleotide sequence ID" value="XM_035829701.1"/>
</dbReference>
<accession>A0A9J7N0J0</accession>
<feature type="region of interest" description="Disordered" evidence="2">
    <location>
        <begin position="504"/>
        <end position="526"/>
    </location>
</feature>
<feature type="region of interest" description="Disordered" evidence="2">
    <location>
        <begin position="569"/>
        <end position="604"/>
    </location>
</feature>
<feature type="compositionally biased region" description="Polar residues" evidence="2">
    <location>
        <begin position="570"/>
        <end position="604"/>
    </location>
</feature>
<evidence type="ECO:0000313" key="4">
    <source>
        <dbReference type="RefSeq" id="XP_035685594.1"/>
    </source>
</evidence>
<feature type="compositionally biased region" description="Basic and acidic residues" evidence="2">
    <location>
        <begin position="11"/>
        <end position="21"/>
    </location>
</feature>
<gene>
    <name evidence="4" type="primary">LOC118422186</name>
</gene>
<feature type="coiled-coil region" evidence="1">
    <location>
        <begin position="998"/>
        <end position="1036"/>
    </location>
</feature>
<dbReference type="PANTHER" id="PTHR23159:SF31">
    <property type="entry name" value="CENTROSOME-ASSOCIATED PROTEIN CEP250 ISOFORM X1"/>
    <property type="match status" value="1"/>
</dbReference>
<feature type="region of interest" description="Disordered" evidence="2">
    <location>
        <begin position="1037"/>
        <end position="1078"/>
    </location>
</feature>
<protein>
    <submittedName>
        <fullName evidence="4">Golgin subfamily A member 6-like protein 22</fullName>
    </submittedName>
</protein>
<dbReference type="GeneID" id="118422186"/>
<feature type="compositionally biased region" description="Low complexity" evidence="2">
    <location>
        <begin position="1"/>
        <end position="10"/>
    </location>
</feature>
<name>A0A9J7N0J0_BRAFL</name>
<feature type="compositionally biased region" description="Basic and acidic residues" evidence="2">
    <location>
        <begin position="302"/>
        <end position="313"/>
    </location>
</feature>
<feature type="region of interest" description="Disordered" evidence="2">
    <location>
        <begin position="302"/>
        <end position="391"/>
    </location>
</feature>
<feature type="coiled-coil region" evidence="1">
    <location>
        <begin position="169"/>
        <end position="241"/>
    </location>
</feature>